<feature type="transmembrane region" description="Helical" evidence="1">
    <location>
        <begin position="116"/>
        <end position="136"/>
    </location>
</feature>
<comment type="caution">
    <text evidence="3">The sequence shown here is derived from an EMBL/GenBank/DDBJ whole genome shotgun (WGS) entry which is preliminary data.</text>
</comment>
<reference evidence="3 4" key="1">
    <citation type="submission" date="2022-11" db="EMBL/GenBank/DDBJ databases">
        <title>Minimal conservation of predation-associated metabolite biosynthetic gene clusters underscores biosynthetic potential of Myxococcota including descriptions for ten novel species: Archangium lansinium sp. nov., Myxococcus landrumus sp. nov., Nannocystis bai.</title>
        <authorList>
            <person name="Ahearne A."/>
            <person name="Stevens C."/>
            <person name="Phillips K."/>
        </authorList>
    </citation>
    <scope>NUCLEOTIDE SEQUENCE [LARGE SCALE GENOMIC DNA]</scope>
    <source>
        <strain evidence="3 4">MIWBW</strain>
    </source>
</reference>
<feature type="signal peptide" evidence="2">
    <location>
        <begin position="1"/>
        <end position="23"/>
    </location>
</feature>
<keyword evidence="1" id="KW-0812">Transmembrane</keyword>
<dbReference type="RefSeq" id="WP_267541938.1">
    <property type="nucleotide sequence ID" value="NZ_JAPNKA010000001.1"/>
</dbReference>
<evidence type="ECO:0000256" key="1">
    <source>
        <dbReference type="SAM" id="Phobius"/>
    </source>
</evidence>
<name>A0ABT4ARH8_9BACT</name>
<keyword evidence="1" id="KW-0472">Membrane</keyword>
<accession>A0ABT4ARH8</accession>
<gene>
    <name evidence="3" type="ORF">OV287_54120</name>
</gene>
<keyword evidence="2" id="KW-0732">Signal</keyword>
<sequence length="192" mass="20354">MPSRALVIVVLFASALWPLHALACSNSMDSSAVFTSNTFWLDLVLWTIGAVFLNRVVIANVWGPATASPAGSSWVGRFFFLLVGACLVLLFATVTAGGPVLNLSANKMSGCLTNRSMLWVLMASPAVVFVLQAVVFQKWDQQLFGGDRLIALAALVLTSVVLAGGVDLARELVVLPELCRPSGIVVGANTYD</sequence>
<evidence type="ECO:0000256" key="2">
    <source>
        <dbReference type="SAM" id="SignalP"/>
    </source>
</evidence>
<evidence type="ECO:0000313" key="4">
    <source>
        <dbReference type="Proteomes" id="UP001207654"/>
    </source>
</evidence>
<dbReference type="Proteomes" id="UP001207654">
    <property type="component" value="Unassembled WGS sequence"/>
</dbReference>
<feature type="chain" id="PRO_5047215873" evidence="2">
    <location>
        <begin position="24"/>
        <end position="192"/>
    </location>
</feature>
<feature type="transmembrane region" description="Helical" evidence="1">
    <location>
        <begin position="74"/>
        <end position="96"/>
    </location>
</feature>
<protein>
    <submittedName>
        <fullName evidence="3">Uncharacterized protein</fullName>
    </submittedName>
</protein>
<evidence type="ECO:0000313" key="3">
    <source>
        <dbReference type="EMBL" id="MCY1083407.1"/>
    </source>
</evidence>
<feature type="transmembrane region" description="Helical" evidence="1">
    <location>
        <begin position="45"/>
        <end position="62"/>
    </location>
</feature>
<dbReference type="EMBL" id="JAPNKA010000001">
    <property type="protein sequence ID" value="MCY1083407.1"/>
    <property type="molecule type" value="Genomic_DNA"/>
</dbReference>
<keyword evidence="1" id="KW-1133">Transmembrane helix</keyword>
<organism evidence="3 4">
    <name type="scientific">Archangium lansingense</name>
    <dbReference type="NCBI Taxonomy" id="2995310"/>
    <lineage>
        <taxon>Bacteria</taxon>
        <taxon>Pseudomonadati</taxon>
        <taxon>Myxococcota</taxon>
        <taxon>Myxococcia</taxon>
        <taxon>Myxococcales</taxon>
        <taxon>Cystobacterineae</taxon>
        <taxon>Archangiaceae</taxon>
        <taxon>Archangium</taxon>
    </lineage>
</organism>
<proteinExistence type="predicted"/>
<keyword evidence="4" id="KW-1185">Reference proteome</keyword>
<feature type="transmembrane region" description="Helical" evidence="1">
    <location>
        <begin position="148"/>
        <end position="166"/>
    </location>
</feature>